<dbReference type="InterPro" id="IPR017871">
    <property type="entry name" value="ABC_transporter-like_CS"/>
</dbReference>
<name>A0ABW4B1W9_9GAMM</name>
<evidence type="ECO:0000256" key="3">
    <source>
        <dbReference type="ARBA" id="ARBA00022741"/>
    </source>
</evidence>
<comment type="caution">
    <text evidence="6">The sequence shown here is derived from an EMBL/GenBank/DDBJ whole genome shotgun (WGS) entry which is preliminary data.</text>
</comment>
<keyword evidence="2" id="KW-0677">Repeat</keyword>
<dbReference type="EMBL" id="JBHTMN010000011">
    <property type="protein sequence ID" value="MFD1383548.1"/>
    <property type="molecule type" value="Genomic_DNA"/>
</dbReference>
<dbReference type="RefSeq" id="WP_377366927.1">
    <property type="nucleotide sequence ID" value="NZ_JBHTMN010000011.1"/>
</dbReference>
<evidence type="ECO:0000256" key="4">
    <source>
        <dbReference type="ARBA" id="ARBA00022840"/>
    </source>
</evidence>
<dbReference type="PANTHER" id="PTHR43790:SF9">
    <property type="entry name" value="GALACTOFURANOSE TRANSPORTER ATP-BINDING PROTEIN YTFR"/>
    <property type="match status" value="1"/>
</dbReference>
<reference evidence="7" key="1">
    <citation type="journal article" date="2019" name="Int. J. Syst. Evol. Microbiol.">
        <title>The Global Catalogue of Microorganisms (GCM) 10K type strain sequencing project: providing services to taxonomists for standard genome sequencing and annotation.</title>
        <authorList>
            <consortium name="The Broad Institute Genomics Platform"/>
            <consortium name="The Broad Institute Genome Sequencing Center for Infectious Disease"/>
            <person name="Wu L."/>
            <person name="Ma J."/>
        </authorList>
    </citation>
    <scope>NUCLEOTIDE SEQUENCE [LARGE SCALE GENOMIC DNA]</scope>
    <source>
        <strain evidence="7">JCM 30774</strain>
    </source>
</reference>
<dbReference type="CDD" id="cd03215">
    <property type="entry name" value="ABC_Carb_Monos_II"/>
    <property type="match status" value="1"/>
</dbReference>
<evidence type="ECO:0000313" key="6">
    <source>
        <dbReference type="EMBL" id="MFD1383548.1"/>
    </source>
</evidence>
<feature type="domain" description="ABC transporter" evidence="5">
    <location>
        <begin position="250"/>
        <end position="500"/>
    </location>
</feature>
<dbReference type="InterPro" id="IPR003439">
    <property type="entry name" value="ABC_transporter-like_ATP-bd"/>
</dbReference>
<keyword evidence="1" id="KW-0813">Transport</keyword>
<evidence type="ECO:0000259" key="5">
    <source>
        <dbReference type="PROSITE" id="PS50893"/>
    </source>
</evidence>
<keyword evidence="4 6" id="KW-0067">ATP-binding</keyword>
<dbReference type="InterPro" id="IPR050107">
    <property type="entry name" value="ABC_carbohydrate_import_ATPase"/>
</dbReference>
<dbReference type="PANTHER" id="PTHR43790">
    <property type="entry name" value="CARBOHYDRATE TRANSPORT ATP-BINDING PROTEIN MG119-RELATED"/>
    <property type="match status" value="1"/>
</dbReference>
<proteinExistence type="predicted"/>
<evidence type="ECO:0000313" key="7">
    <source>
        <dbReference type="Proteomes" id="UP001597059"/>
    </source>
</evidence>
<keyword evidence="3" id="KW-0547">Nucleotide-binding</keyword>
<dbReference type="InterPro" id="IPR003593">
    <property type="entry name" value="AAA+_ATPase"/>
</dbReference>
<dbReference type="SUPFAM" id="SSF52540">
    <property type="entry name" value="P-loop containing nucleoside triphosphate hydrolases"/>
    <property type="match status" value="2"/>
</dbReference>
<feature type="domain" description="ABC transporter" evidence="5">
    <location>
        <begin position="4"/>
        <end position="241"/>
    </location>
</feature>
<dbReference type="PROSITE" id="PS50893">
    <property type="entry name" value="ABC_TRANSPORTER_2"/>
    <property type="match status" value="2"/>
</dbReference>
<gene>
    <name evidence="6" type="ORF">ACFQ45_09230</name>
</gene>
<dbReference type="PROSITE" id="PS00211">
    <property type="entry name" value="ABC_TRANSPORTER_1"/>
    <property type="match status" value="1"/>
</dbReference>
<protein>
    <submittedName>
        <fullName evidence="6">Sugar ABC transporter ATP-binding protein</fullName>
    </submittedName>
</protein>
<dbReference type="GO" id="GO:0005524">
    <property type="term" value="F:ATP binding"/>
    <property type="evidence" value="ECO:0007669"/>
    <property type="project" value="UniProtKB-KW"/>
</dbReference>
<accession>A0ABW4B1W9</accession>
<keyword evidence="7" id="KW-1185">Reference proteome</keyword>
<dbReference type="CDD" id="cd03216">
    <property type="entry name" value="ABC_Carb_Monos_I"/>
    <property type="match status" value="1"/>
</dbReference>
<dbReference type="Proteomes" id="UP001597059">
    <property type="component" value="Unassembled WGS sequence"/>
</dbReference>
<sequence>MNAIEMINIRKAFGATVALESVSTKIHAGTVHALLGENGAGKSTTVKMLSGLLSPDVGQLMVNNQEVVLSSPKQAHDLGIQTAFQEMTQVPDLTVTQNLLIPYEPTNRLGLVDRKASKAQAQKILDDLDLQGIDLQARVGELDLALRQKIEIARAVSRSPKILLLDEPTSSLSGKDMEWLGSIIARLKSQGCTIIFISHRMLEVREYCDRLTVLRNGKAVHEGAVSDVSDEEIVKLIIGRSLSATFPNIVNTTNTALPSALKGDSIQVGKRLRNASFELKRGEVLGVAGLQGMGQLELFKACFGAEVIASGDFYINGEKTLLTSPADAIVPGRDIGFIPEERKTEGLFLSLSGRHNISLPVIDQYTQFGLVNNEIETNEVADSLVKTEVAERGLYQPPTAFSGGNQQKMIMARWIVAGSKILLMYDPTRGVDIGTKSEIYKWIRQFVADGGSVLLYSTEIEEVVQLSDRAMVFYDGEIIETLSREDINEERIMELALGQAHAAPEAEYFEQTKEAI</sequence>
<evidence type="ECO:0000256" key="1">
    <source>
        <dbReference type="ARBA" id="ARBA00022448"/>
    </source>
</evidence>
<evidence type="ECO:0000256" key="2">
    <source>
        <dbReference type="ARBA" id="ARBA00022737"/>
    </source>
</evidence>
<organism evidence="6 7">
    <name type="scientific">Rhodanobacter aciditrophus</name>
    <dbReference type="NCBI Taxonomy" id="1623218"/>
    <lineage>
        <taxon>Bacteria</taxon>
        <taxon>Pseudomonadati</taxon>
        <taxon>Pseudomonadota</taxon>
        <taxon>Gammaproteobacteria</taxon>
        <taxon>Lysobacterales</taxon>
        <taxon>Rhodanobacteraceae</taxon>
        <taxon>Rhodanobacter</taxon>
    </lineage>
</organism>
<dbReference type="Pfam" id="PF00005">
    <property type="entry name" value="ABC_tran"/>
    <property type="match status" value="2"/>
</dbReference>
<dbReference type="InterPro" id="IPR027417">
    <property type="entry name" value="P-loop_NTPase"/>
</dbReference>
<dbReference type="SMART" id="SM00382">
    <property type="entry name" value="AAA"/>
    <property type="match status" value="2"/>
</dbReference>
<dbReference type="Gene3D" id="3.40.50.300">
    <property type="entry name" value="P-loop containing nucleotide triphosphate hydrolases"/>
    <property type="match status" value="2"/>
</dbReference>